<evidence type="ECO:0000256" key="2">
    <source>
        <dbReference type="ARBA" id="ARBA00022737"/>
    </source>
</evidence>
<comment type="caution">
    <text evidence="5">The sequence shown here is derived from an EMBL/GenBank/DDBJ whole genome shotgun (WGS) entry which is preliminary data.</text>
</comment>
<dbReference type="OMA" id="YENIDYN"/>
<evidence type="ECO:0000256" key="3">
    <source>
        <dbReference type="SAM" id="SignalP"/>
    </source>
</evidence>
<evidence type="ECO:0000313" key="6">
    <source>
        <dbReference type="Proteomes" id="UP000318571"/>
    </source>
</evidence>
<sequence>MKGLFGTLVVLLQLLSVEPKENYTALSKTLSRFGGPRSQVKCTEGFNQGGNAMVLVNNAANLGQFSFDNRASSCCFTGIWILYDLPNYNALDFNAIMYTGWGENMCTNFDGVFNKRASSARVGGAPDGYKYNTLNIFQGPFFMGDEQFFYSDSAQFPVINFGQSLLVTGCSPWTVYQFPNFQGASVCFMPQNTQSCAPGFFPNAGRLGGLAGQMSSARMGCYSGNVATSQRTEESGWRVEGDGKSTIHFIQLAELQQNHVDKFSAIKTD</sequence>
<feature type="signal peptide" evidence="3">
    <location>
        <begin position="1"/>
        <end position="19"/>
    </location>
</feature>
<proteinExistence type="inferred from homology"/>
<dbReference type="SMART" id="SM00247">
    <property type="entry name" value="XTALbg"/>
    <property type="match status" value="1"/>
</dbReference>
<feature type="domain" description="Beta/gamma crystallin 'Greek key'" evidence="4">
    <location>
        <begin position="133"/>
        <end position="220"/>
    </location>
</feature>
<dbReference type="Gene3D" id="2.60.20.10">
    <property type="entry name" value="Crystallins"/>
    <property type="match status" value="2"/>
</dbReference>
<comment type="similarity">
    <text evidence="1">Belongs to the beta/gamma-crystallin family.</text>
</comment>
<feature type="chain" id="PRO_5021735397" description="Beta/gamma crystallin 'Greek key' domain-containing protein" evidence="3">
    <location>
        <begin position="20"/>
        <end position="269"/>
    </location>
</feature>
<gene>
    <name evidence="5" type="ORF">TCAL_03749</name>
</gene>
<dbReference type="Proteomes" id="UP000318571">
    <property type="component" value="Chromosome 4"/>
</dbReference>
<accession>A0A553NNJ0</accession>
<keyword evidence="3" id="KW-0732">Signal</keyword>
<keyword evidence="6" id="KW-1185">Reference proteome</keyword>
<organism evidence="5 6">
    <name type="scientific">Tigriopus californicus</name>
    <name type="common">Marine copepod</name>
    <dbReference type="NCBI Taxonomy" id="6832"/>
    <lineage>
        <taxon>Eukaryota</taxon>
        <taxon>Metazoa</taxon>
        <taxon>Ecdysozoa</taxon>
        <taxon>Arthropoda</taxon>
        <taxon>Crustacea</taxon>
        <taxon>Multicrustacea</taxon>
        <taxon>Hexanauplia</taxon>
        <taxon>Copepoda</taxon>
        <taxon>Harpacticoida</taxon>
        <taxon>Harpacticidae</taxon>
        <taxon>Tigriopus</taxon>
    </lineage>
</organism>
<keyword evidence="2" id="KW-0677">Repeat</keyword>
<dbReference type="AlphaFoldDB" id="A0A553NNJ0"/>
<dbReference type="InterPro" id="IPR001064">
    <property type="entry name" value="Beta/gamma_crystallin"/>
</dbReference>
<reference evidence="5 6" key="1">
    <citation type="journal article" date="2018" name="Nat. Ecol. Evol.">
        <title>Genomic signatures of mitonuclear coevolution across populations of Tigriopus californicus.</title>
        <authorList>
            <person name="Barreto F.S."/>
            <person name="Watson E.T."/>
            <person name="Lima T.G."/>
            <person name="Willett C.S."/>
            <person name="Edmands S."/>
            <person name="Li W."/>
            <person name="Burton R.S."/>
        </authorList>
    </citation>
    <scope>NUCLEOTIDE SEQUENCE [LARGE SCALE GENOMIC DNA]</scope>
    <source>
        <strain evidence="5 6">San Diego</strain>
    </source>
</reference>
<dbReference type="EMBL" id="VCGU01000011">
    <property type="protein sequence ID" value="TRY66957.1"/>
    <property type="molecule type" value="Genomic_DNA"/>
</dbReference>
<name>A0A553NNJ0_TIGCA</name>
<protein>
    <recommendedName>
        <fullName evidence="4">Beta/gamma crystallin 'Greek key' domain-containing protein</fullName>
    </recommendedName>
</protein>
<evidence type="ECO:0000313" key="5">
    <source>
        <dbReference type="EMBL" id="TRY66957.1"/>
    </source>
</evidence>
<dbReference type="OrthoDB" id="6381640at2759"/>
<dbReference type="SUPFAM" id="SSF49695">
    <property type="entry name" value="gamma-Crystallin-like"/>
    <property type="match status" value="2"/>
</dbReference>
<evidence type="ECO:0000259" key="4">
    <source>
        <dbReference type="SMART" id="SM00247"/>
    </source>
</evidence>
<dbReference type="InterPro" id="IPR011024">
    <property type="entry name" value="G_crystallin-like"/>
</dbReference>
<evidence type="ECO:0000256" key="1">
    <source>
        <dbReference type="ARBA" id="ARBA00009646"/>
    </source>
</evidence>